<gene>
    <name evidence="4" type="ORF">IRL76_08205</name>
</gene>
<reference evidence="4 5" key="1">
    <citation type="submission" date="2020-11" db="EMBL/GenBank/DDBJ databases">
        <title>The genome sequence of Erythrobacter sp. 6D36.</title>
        <authorList>
            <person name="Liu Y."/>
        </authorList>
    </citation>
    <scope>NUCLEOTIDE SEQUENCE [LARGE SCALE GENOMIC DNA]</scope>
    <source>
        <strain evidence="4 5">6D36</strain>
    </source>
</reference>
<dbReference type="InterPro" id="IPR001789">
    <property type="entry name" value="Sig_transdc_resp-reg_receiver"/>
</dbReference>
<protein>
    <submittedName>
        <fullName evidence="4">Response regulator</fullName>
    </submittedName>
</protein>
<dbReference type="SMART" id="SM00448">
    <property type="entry name" value="REC"/>
    <property type="match status" value="1"/>
</dbReference>
<keyword evidence="1 2" id="KW-0597">Phosphoprotein</keyword>
<evidence type="ECO:0000313" key="4">
    <source>
        <dbReference type="EMBL" id="QPC97885.1"/>
    </source>
</evidence>
<organism evidence="4 5">
    <name type="scientific">Qipengyuania soli</name>
    <dbReference type="NCBI Taxonomy" id="2782568"/>
    <lineage>
        <taxon>Bacteria</taxon>
        <taxon>Pseudomonadati</taxon>
        <taxon>Pseudomonadota</taxon>
        <taxon>Alphaproteobacteria</taxon>
        <taxon>Sphingomonadales</taxon>
        <taxon>Erythrobacteraceae</taxon>
        <taxon>Qipengyuania</taxon>
    </lineage>
</organism>
<dbReference type="PANTHER" id="PTHR44591:SF23">
    <property type="entry name" value="CHEY SUBFAMILY"/>
    <property type="match status" value="1"/>
</dbReference>
<dbReference type="SUPFAM" id="SSF52172">
    <property type="entry name" value="CheY-like"/>
    <property type="match status" value="1"/>
</dbReference>
<feature type="domain" description="Response regulatory" evidence="3">
    <location>
        <begin position="3"/>
        <end position="119"/>
    </location>
</feature>
<dbReference type="PANTHER" id="PTHR44591">
    <property type="entry name" value="STRESS RESPONSE REGULATOR PROTEIN 1"/>
    <property type="match status" value="1"/>
</dbReference>
<dbReference type="AlphaFoldDB" id="A0A7S8F2K5"/>
<dbReference type="EMBL" id="CP064654">
    <property type="protein sequence ID" value="QPC97885.1"/>
    <property type="molecule type" value="Genomic_DNA"/>
</dbReference>
<feature type="modified residue" description="4-aspartylphosphate" evidence="2">
    <location>
        <position position="52"/>
    </location>
</feature>
<dbReference type="Pfam" id="PF00072">
    <property type="entry name" value="Response_reg"/>
    <property type="match status" value="1"/>
</dbReference>
<accession>A0A7S8F2K5</accession>
<sequence>MAHILIVDDDEIVAELAANILIEAGHACGWVTDGDKVLQLLKWRRPDLLLLDQDMPGMSGRQVLREVRQSARNYDLPVIMFTAIQGAEDEAAAMYGGAQAYVRKPFDRRFLLHTVKLVLHSREGRPAHRELREVMEYNAGRGREDGFVTRAV</sequence>
<evidence type="ECO:0000256" key="2">
    <source>
        <dbReference type="PROSITE-ProRule" id="PRU00169"/>
    </source>
</evidence>
<proteinExistence type="predicted"/>
<evidence type="ECO:0000259" key="3">
    <source>
        <dbReference type="PROSITE" id="PS50110"/>
    </source>
</evidence>
<dbReference type="KEGG" id="qso:IRL76_08205"/>
<dbReference type="Gene3D" id="3.40.50.2300">
    <property type="match status" value="1"/>
</dbReference>
<name>A0A7S8F2K5_9SPHN</name>
<dbReference type="InterPro" id="IPR050595">
    <property type="entry name" value="Bact_response_regulator"/>
</dbReference>
<dbReference type="CDD" id="cd00156">
    <property type="entry name" value="REC"/>
    <property type="match status" value="1"/>
</dbReference>
<dbReference type="GO" id="GO:0000160">
    <property type="term" value="P:phosphorelay signal transduction system"/>
    <property type="evidence" value="ECO:0007669"/>
    <property type="project" value="InterPro"/>
</dbReference>
<keyword evidence="5" id="KW-1185">Reference proteome</keyword>
<dbReference type="InterPro" id="IPR011006">
    <property type="entry name" value="CheY-like_superfamily"/>
</dbReference>
<evidence type="ECO:0000313" key="5">
    <source>
        <dbReference type="Proteomes" id="UP000594459"/>
    </source>
</evidence>
<dbReference type="RefSeq" id="WP_200980896.1">
    <property type="nucleotide sequence ID" value="NZ_CP064654.1"/>
</dbReference>
<dbReference type="Proteomes" id="UP000594459">
    <property type="component" value="Chromosome"/>
</dbReference>
<dbReference type="PROSITE" id="PS50110">
    <property type="entry name" value="RESPONSE_REGULATORY"/>
    <property type="match status" value="1"/>
</dbReference>
<evidence type="ECO:0000256" key="1">
    <source>
        <dbReference type="ARBA" id="ARBA00022553"/>
    </source>
</evidence>